<comment type="similarity">
    <text evidence="2">Belongs to the TonB family.</text>
</comment>
<dbReference type="InterPro" id="IPR003538">
    <property type="entry name" value="TonB"/>
</dbReference>
<dbReference type="Gene3D" id="3.30.1150.10">
    <property type="match status" value="1"/>
</dbReference>
<dbReference type="Pfam" id="PF03544">
    <property type="entry name" value="TonB_C"/>
    <property type="match status" value="1"/>
</dbReference>
<dbReference type="GO" id="GO:0015891">
    <property type="term" value="P:siderophore transport"/>
    <property type="evidence" value="ECO:0007669"/>
    <property type="project" value="InterPro"/>
</dbReference>
<feature type="transmembrane region" description="Helical" evidence="11">
    <location>
        <begin position="7"/>
        <end position="29"/>
    </location>
</feature>
<keyword evidence="7" id="KW-0653">Protein transport</keyword>
<feature type="compositionally biased region" description="Basic and acidic residues" evidence="10">
    <location>
        <begin position="85"/>
        <end position="112"/>
    </location>
</feature>
<evidence type="ECO:0000256" key="2">
    <source>
        <dbReference type="ARBA" id="ARBA00006555"/>
    </source>
</evidence>
<dbReference type="AlphaFoldDB" id="A0A7C6EB23"/>
<evidence type="ECO:0000259" key="12">
    <source>
        <dbReference type="PROSITE" id="PS52015"/>
    </source>
</evidence>
<protein>
    <submittedName>
        <fullName evidence="13">Energy transducer TonB</fullName>
    </submittedName>
</protein>
<evidence type="ECO:0000256" key="9">
    <source>
        <dbReference type="ARBA" id="ARBA00023136"/>
    </source>
</evidence>
<evidence type="ECO:0000256" key="7">
    <source>
        <dbReference type="ARBA" id="ARBA00022927"/>
    </source>
</evidence>
<comment type="caution">
    <text evidence="13">The sequence shown here is derived from an EMBL/GenBank/DDBJ whole genome shotgun (WGS) entry which is preliminary data.</text>
</comment>
<dbReference type="PRINTS" id="PR01374">
    <property type="entry name" value="TONBPROTEIN"/>
</dbReference>
<dbReference type="GO" id="GO:0015031">
    <property type="term" value="P:protein transport"/>
    <property type="evidence" value="ECO:0007669"/>
    <property type="project" value="UniProtKB-KW"/>
</dbReference>
<evidence type="ECO:0000256" key="5">
    <source>
        <dbReference type="ARBA" id="ARBA00022519"/>
    </source>
</evidence>
<feature type="domain" description="TonB C-terminal" evidence="12">
    <location>
        <begin position="186"/>
        <end position="277"/>
    </location>
</feature>
<dbReference type="EMBL" id="DRZX01000253">
    <property type="protein sequence ID" value="HHS49234.1"/>
    <property type="molecule type" value="Genomic_DNA"/>
</dbReference>
<name>A0A7C6EB23_DESAE</name>
<comment type="subcellular location">
    <subcellularLocation>
        <location evidence="1">Cell inner membrane</location>
        <topology evidence="1">Single-pass membrane protein</topology>
        <orientation evidence="1">Periplasmic side</orientation>
    </subcellularLocation>
</comment>
<accession>A0A7C6EB23</accession>
<evidence type="ECO:0000256" key="4">
    <source>
        <dbReference type="ARBA" id="ARBA00022475"/>
    </source>
</evidence>
<gene>
    <name evidence="13" type="ORF">ENM99_05240</name>
</gene>
<evidence type="ECO:0000256" key="6">
    <source>
        <dbReference type="ARBA" id="ARBA00022692"/>
    </source>
</evidence>
<dbReference type="PROSITE" id="PS52015">
    <property type="entry name" value="TONB_CTD"/>
    <property type="match status" value="1"/>
</dbReference>
<keyword evidence="5" id="KW-0997">Cell inner membrane</keyword>
<dbReference type="GO" id="GO:0031992">
    <property type="term" value="F:energy transducer activity"/>
    <property type="evidence" value="ECO:0007669"/>
    <property type="project" value="InterPro"/>
</dbReference>
<evidence type="ECO:0000256" key="10">
    <source>
        <dbReference type="SAM" id="MobiDB-lite"/>
    </source>
</evidence>
<sequence length="277" mass="31501">MRQTGKQYGFIVSLFIHAMILAIPISVVVKDKTQEMELFISMEETRNEPQTITEQREIKEQIKRFNNEKHQPENTDNIFRPFEEPPARHEHEVVERVPEDKKPLDESPKEDMQPPPKIENIQKQLEAPPLIGDNHVTIEQLTPDEKPKSRTVQQSKINTHLDGVSKTSLQSHSIEESERLLDTEFGSIYAPSFLHMETPKYPALARRLGKEGKVVLRLTIDEAGKLLNVEVVEGAGYGFTDAAIRAVKRSTFLPAKKNGKPIASRAILPIKFVLRGE</sequence>
<evidence type="ECO:0000256" key="1">
    <source>
        <dbReference type="ARBA" id="ARBA00004383"/>
    </source>
</evidence>
<dbReference type="GO" id="GO:0030288">
    <property type="term" value="C:outer membrane-bounded periplasmic space"/>
    <property type="evidence" value="ECO:0007669"/>
    <property type="project" value="InterPro"/>
</dbReference>
<organism evidence="13">
    <name type="scientific">Desulfurella acetivorans</name>
    <dbReference type="NCBI Taxonomy" id="33002"/>
    <lineage>
        <taxon>Bacteria</taxon>
        <taxon>Pseudomonadati</taxon>
        <taxon>Campylobacterota</taxon>
        <taxon>Desulfurellia</taxon>
        <taxon>Desulfurellales</taxon>
        <taxon>Desulfurellaceae</taxon>
        <taxon>Desulfurella</taxon>
    </lineage>
</organism>
<feature type="region of interest" description="Disordered" evidence="10">
    <location>
        <begin position="85"/>
        <end position="116"/>
    </location>
</feature>
<keyword evidence="6 11" id="KW-0812">Transmembrane</keyword>
<dbReference type="PANTHER" id="PTHR33446">
    <property type="entry name" value="PROTEIN TONB-RELATED"/>
    <property type="match status" value="1"/>
</dbReference>
<proteinExistence type="inferred from homology"/>
<dbReference type="PANTHER" id="PTHR33446:SF14">
    <property type="entry name" value="PROTEIN TONB"/>
    <property type="match status" value="1"/>
</dbReference>
<evidence type="ECO:0000256" key="3">
    <source>
        <dbReference type="ARBA" id="ARBA00022448"/>
    </source>
</evidence>
<evidence type="ECO:0000256" key="11">
    <source>
        <dbReference type="SAM" id="Phobius"/>
    </source>
</evidence>
<dbReference type="NCBIfam" id="TIGR01352">
    <property type="entry name" value="tonB_Cterm"/>
    <property type="match status" value="1"/>
</dbReference>
<dbReference type="InterPro" id="IPR037682">
    <property type="entry name" value="TonB_C"/>
</dbReference>
<keyword evidence="9 11" id="KW-0472">Membrane</keyword>
<evidence type="ECO:0000256" key="8">
    <source>
        <dbReference type="ARBA" id="ARBA00022989"/>
    </source>
</evidence>
<dbReference type="InterPro" id="IPR051045">
    <property type="entry name" value="TonB-dependent_transducer"/>
</dbReference>
<keyword evidence="8 11" id="KW-1133">Transmembrane helix</keyword>
<keyword evidence="3" id="KW-0813">Transport</keyword>
<dbReference type="SUPFAM" id="SSF74653">
    <property type="entry name" value="TolA/TonB C-terminal domain"/>
    <property type="match status" value="1"/>
</dbReference>
<dbReference type="InterPro" id="IPR006260">
    <property type="entry name" value="TonB/TolA_C"/>
</dbReference>
<dbReference type="GO" id="GO:0055085">
    <property type="term" value="P:transmembrane transport"/>
    <property type="evidence" value="ECO:0007669"/>
    <property type="project" value="InterPro"/>
</dbReference>
<dbReference type="GO" id="GO:0005886">
    <property type="term" value="C:plasma membrane"/>
    <property type="evidence" value="ECO:0007669"/>
    <property type="project" value="UniProtKB-SubCell"/>
</dbReference>
<keyword evidence="4" id="KW-1003">Cell membrane</keyword>
<dbReference type="Proteomes" id="UP000886400">
    <property type="component" value="Unassembled WGS sequence"/>
</dbReference>
<evidence type="ECO:0000313" key="13">
    <source>
        <dbReference type="EMBL" id="HHS49234.1"/>
    </source>
</evidence>
<reference evidence="13" key="1">
    <citation type="journal article" date="2020" name="mSystems">
        <title>Genome- and Community-Level Interaction Insights into Carbon Utilization and Element Cycling Functions of Hydrothermarchaeota in Hydrothermal Sediment.</title>
        <authorList>
            <person name="Zhou Z."/>
            <person name="Liu Y."/>
            <person name="Xu W."/>
            <person name="Pan J."/>
            <person name="Luo Z.H."/>
            <person name="Li M."/>
        </authorList>
    </citation>
    <scope>NUCLEOTIDE SEQUENCE [LARGE SCALE GENOMIC DNA]</scope>
    <source>
        <strain evidence="13">SpSt-1135</strain>
    </source>
</reference>